<name>A0A1H6K0E5_MAGFU</name>
<protein>
    <submittedName>
        <fullName evidence="2">AIPR protein</fullName>
    </submittedName>
</protein>
<dbReference type="Pfam" id="PF10592">
    <property type="entry name" value="AIPR"/>
    <property type="match status" value="1"/>
</dbReference>
<dbReference type="Proteomes" id="UP000182983">
    <property type="component" value="Unassembled WGS sequence"/>
</dbReference>
<dbReference type="RefSeq" id="WP_170834608.1">
    <property type="nucleotide sequence ID" value="NZ_FNWO01000021.1"/>
</dbReference>
<organism evidence="2 3">
    <name type="scientific">Magnetospirillum fulvum</name>
    <name type="common">Rhodospirillum fulvum</name>
    <dbReference type="NCBI Taxonomy" id="1082"/>
    <lineage>
        <taxon>Bacteria</taxon>
        <taxon>Pseudomonadati</taxon>
        <taxon>Pseudomonadota</taxon>
        <taxon>Alphaproteobacteria</taxon>
        <taxon>Rhodospirillales</taxon>
        <taxon>Rhodospirillaceae</taxon>
        <taxon>Magnetospirillum</taxon>
    </lineage>
</organism>
<gene>
    <name evidence="2" type="ORF">SAMN04244559_03308</name>
</gene>
<reference evidence="3" key="1">
    <citation type="submission" date="2016-10" db="EMBL/GenBank/DDBJ databases">
        <authorList>
            <person name="Varghese N."/>
            <person name="Submissions S."/>
        </authorList>
    </citation>
    <scope>NUCLEOTIDE SEQUENCE [LARGE SCALE GENOMIC DNA]</scope>
    <source>
        <strain evidence="3">DSM 13234</strain>
    </source>
</reference>
<accession>A0A1H6K0E5</accession>
<sequence>MDDPILNSYLNEFSKSYGLNSLPEPEIFEYFSAYCVMHRDFSERTELNEVVVSGGLDTGIDSAAIFLNDIHVTTPAQVTEIASRQRVEAEFVFIQSKTSRSLNAAEIGSYLQGIKEFFGQRYMPANDSITALRELSDSVFKESVKFKSKPLLHLYYCYAGRFRDDPVATARKQAGIEELKNYGLFADVFFTFVDADRLQERYQEVNLRIEREIQMNEFASLPQIPGIRQAYLGLLQCKELVKLLSNSDGMLHKAIFNENVRDFLSSNPVNDEISATIASPTEQSKLAALNNGITIVARDVRLVGKKFTLADYQIVNGCQTSNIIFNNRNKILDDTAVPVKIIEVEDRDIVNDIVRATNRQTEVKDEAFVVLGDFHKKLERFLLSIDEPQDKKIVYERRKRQYADTLYTPQNIISLTSLTNAFVSCYIEDPVSANDYYGVLLKKYNGKIFIEEHSMWPYLLSAKILRGIEKLCTGSAKKNLWKFRFIIALLVRRSFGGKPILSNDVAQRKYAQLAIDKINRPDHFIPLVINAERKIAAAVGIQGAGFDARNAHQDRKFVSSLLIN</sequence>
<evidence type="ECO:0000313" key="3">
    <source>
        <dbReference type="Proteomes" id="UP000182983"/>
    </source>
</evidence>
<keyword evidence="3" id="KW-1185">Reference proteome</keyword>
<dbReference type="AlphaFoldDB" id="A0A1H6K0E5"/>
<dbReference type="EMBL" id="FNWO01000021">
    <property type="protein sequence ID" value="SEH65037.1"/>
    <property type="molecule type" value="Genomic_DNA"/>
</dbReference>
<feature type="domain" description="Abortive phage infection protein C-terminal" evidence="1">
    <location>
        <begin position="256"/>
        <end position="432"/>
    </location>
</feature>
<proteinExistence type="predicted"/>
<dbReference type="InterPro" id="IPR018891">
    <property type="entry name" value="AIPR_C"/>
</dbReference>
<evidence type="ECO:0000313" key="2">
    <source>
        <dbReference type="EMBL" id="SEH65037.1"/>
    </source>
</evidence>
<evidence type="ECO:0000259" key="1">
    <source>
        <dbReference type="Pfam" id="PF10592"/>
    </source>
</evidence>